<dbReference type="EMBL" id="ML987195">
    <property type="protein sequence ID" value="KAF2249508.1"/>
    <property type="molecule type" value="Genomic_DNA"/>
</dbReference>
<sequence length="210" mass="23847">MATTTEAARSKCWSDLPEEIKLDILTMVLSYSYPVIYSKFRWSILPILMTCKDFERIGLEVFYKSNTIKVKGLEYAQAKDLFHCLTGITRQPVLPPVSTRPWIRSLNLKLKLEFDFASRELVHDSKDLHLLRRFASGELGFTGLQCVKLSLFLGALKFAPTHLSRLRADLRSLGVRIPAAKVQLEFKASVSKTPDPSLQALLREELGCQM</sequence>
<dbReference type="Proteomes" id="UP000800094">
    <property type="component" value="Unassembled WGS sequence"/>
</dbReference>
<evidence type="ECO:0008006" key="3">
    <source>
        <dbReference type="Google" id="ProtNLM"/>
    </source>
</evidence>
<reference evidence="1" key="1">
    <citation type="journal article" date="2020" name="Stud. Mycol.">
        <title>101 Dothideomycetes genomes: a test case for predicting lifestyles and emergence of pathogens.</title>
        <authorList>
            <person name="Haridas S."/>
            <person name="Albert R."/>
            <person name="Binder M."/>
            <person name="Bloem J."/>
            <person name="Labutti K."/>
            <person name="Salamov A."/>
            <person name="Andreopoulos B."/>
            <person name="Baker S."/>
            <person name="Barry K."/>
            <person name="Bills G."/>
            <person name="Bluhm B."/>
            <person name="Cannon C."/>
            <person name="Castanera R."/>
            <person name="Culley D."/>
            <person name="Daum C."/>
            <person name="Ezra D."/>
            <person name="Gonzalez J."/>
            <person name="Henrissat B."/>
            <person name="Kuo A."/>
            <person name="Liang C."/>
            <person name="Lipzen A."/>
            <person name="Lutzoni F."/>
            <person name="Magnuson J."/>
            <person name="Mondo S."/>
            <person name="Nolan M."/>
            <person name="Ohm R."/>
            <person name="Pangilinan J."/>
            <person name="Park H.-J."/>
            <person name="Ramirez L."/>
            <person name="Alfaro M."/>
            <person name="Sun H."/>
            <person name="Tritt A."/>
            <person name="Yoshinaga Y."/>
            <person name="Zwiers L.-H."/>
            <person name="Turgeon B."/>
            <person name="Goodwin S."/>
            <person name="Spatafora J."/>
            <person name="Crous P."/>
            <person name="Grigoriev I."/>
        </authorList>
    </citation>
    <scope>NUCLEOTIDE SEQUENCE</scope>
    <source>
        <strain evidence="1">CBS 122368</strain>
    </source>
</reference>
<name>A0A6A6IHI5_9PLEO</name>
<dbReference type="AlphaFoldDB" id="A0A6A6IHI5"/>
<organism evidence="1 2">
    <name type="scientific">Trematosphaeria pertusa</name>
    <dbReference type="NCBI Taxonomy" id="390896"/>
    <lineage>
        <taxon>Eukaryota</taxon>
        <taxon>Fungi</taxon>
        <taxon>Dikarya</taxon>
        <taxon>Ascomycota</taxon>
        <taxon>Pezizomycotina</taxon>
        <taxon>Dothideomycetes</taxon>
        <taxon>Pleosporomycetidae</taxon>
        <taxon>Pleosporales</taxon>
        <taxon>Massarineae</taxon>
        <taxon>Trematosphaeriaceae</taxon>
        <taxon>Trematosphaeria</taxon>
    </lineage>
</organism>
<evidence type="ECO:0000313" key="2">
    <source>
        <dbReference type="Proteomes" id="UP000800094"/>
    </source>
</evidence>
<proteinExistence type="predicted"/>
<dbReference type="RefSeq" id="XP_033684512.1">
    <property type="nucleotide sequence ID" value="XM_033822018.1"/>
</dbReference>
<accession>A0A6A6IHI5</accession>
<gene>
    <name evidence="1" type="ORF">BU26DRAFT_318873</name>
</gene>
<protein>
    <recommendedName>
        <fullName evidence="3">F-box domain-containing protein</fullName>
    </recommendedName>
</protein>
<dbReference type="GeneID" id="54575348"/>
<keyword evidence="2" id="KW-1185">Reference proteome</keyword>
<evidence type="ECO:0000313" key="1">
    <source>
        <dbReference type="EMBL" id="KAF2249508.1"/>
    </source>
</evidence>